<feature type="region of interest" description="Disordered" evidence="1">
    <location>
        <begin position="490"/>
        <end position="518"/>
    </location>
</feature>
<evidence type="ECO:0008006" key="5">
    <source>
        <dbReference type="Google" id="ProtNLM"/>
    </source>
</evidence>
<reference evidence="4" key="1">
    <citation type="submission" date="2017-04" db="EMBL/GenBank/DDBJ databases">
        <authorList>
            <person name="Varghese N."/>
            <person name="Submissions S."/>
        </authorList>
    </citation>
    <scope>NUCLEOTIDE SEQUENCE [LARGE SCALE GENOMIC DNA]</scope>
    <source>
        <strain evidence="4">RKEM611</strain>
    </source>
</reference>
<keyword evidence="2" id="KW-0732">Signal</keyword>
<proteinExistence type="predicted"/>
<gene>
    <name evidence="3" type="ORF">SAMN06296036_103132</name>
</gene>
<evidence type="ECO:0000256" key="2">
    <source>
        <dbReference type="SAM" id="SignalP"/>
    </source>
</evidence>
<evidence type="ECO:0000313" key="4">
    <source>
        <dbReference type="Proteomes" id="UP000192907"/>
    </source>
</evidence>
<accession>A0A1Y6BCG7</accession>
<feature type="signal peptide" evidence="2">
    <location>
        <begin position="1"/>
        <end position="22"/>
    </location>
</feature>
<dbReference type="PROSITE" id="PS51257">
    <property type="entry name" value="PROKAR_LIPOPROTEIN"/>
    <property type="match status" value="1"/>
</dbReference>
<keyword evidence="4" id="KW-1185">Reference proteome</keyword>
<sequence length="518" mass="55141">MILKKSKGFTKTFVLVSFLAAAISCSTDDDEDSDASSDDGEVDTVEELEAENPLTAAYPSALALSVFPNETTTTLALQDAGTTSKEKPPEEKIEARQEILQGGADSECFATGLFNDRSKETVTCYEFDNDMNPFNNGPSGSGGTTDGKHSDGEACMVAFARQEVLDATQLVDRALDTVAGILCSVKKAGGDTELPADGETKDFLASVEDADLGFEVATMENLGDGLYKTEISAAPGGKAFNMTLVYKKGETEGESSGVISFKERPSTTTTKLQEGGNDPNNTANMNKYVSVKFAQEYDTDSNLRNRFEVRIASIEKTLDGLDSQGIVDYDVIPDSGENSTSNNFKYVQFDIDAETAEGNISYWRNPGGRLNEPARGFVFNITADDTTGVLSGCGTSGAANVSIRGTLASDGEGSGELLPKRYWHPFAGNNTSADKDDRYTGNGEGPLVTAQCFTQNTSTGIYDIDYDATKALSTSTVDSEVDTHGYDVVPQADGNAQVLPPTPPSAVPTGDFKPRDET</sequence>
<name>A0A1Y6BCG7_9BACT</name>
<feature type="compositionally biased region" description="Polar residues" evidence="1">
    <location>
        <begin position="266"/>
        <end position="284"/>
    </location>
</feature>
<organism evidence="3 4">
    <name type="scientific">Pseudobacteriovorax antillogorgiicola</name>
    <dbReference type="NCBI Taxonomy" id="1513793"/>
    <lineage>
        <taxon>Bacteria</taxon>
        <taxon>Pseudomonadati</taxon>
        <taxon>Bdellovibrionota</taxon>
        <taxon>Oligoflexia</taxon>
        <taxon>Oligoflexales</taxon>
        <taxon>Pseudobacteriovoracaceae</taxon>
        <taxon>Pseudobacteriovorax</taxon>
    </lineage>
</organism>
<dbReference type="Proteomes" id="UP000192907">
    <property type="component" value="Unassembled WGS sequence"/>
</dbReference>
<evidence type="ECO:0000256" key="1">
    <source>
        <dbReference type="SAM" id="MobiDB-lite"/>
    </source>
</evidence>
<feature type="region of interest" description="Disordered" evidence="1">
    <location>
        <begin position="265"/>
        <end position="284"/>
    </location>
</feature>
<evidence type="ECO:0000313" key="3">
    <source>
        <dbReference type="EMBL" id="SMF00772.1"/>
    </source>
</evidence>
<dbReference type="RefSeq" id="WP_132316137.1">
    <property type="nucleotide sequence ID" value="NZ_FWZT01000003.1"/>
</dbReference>
<dbReference type="AlphaFoldDB" id="A0A1Y6BCG7"/>
<dbReference type="EMBL" id="FWZT01000003">
    <property type="protein sequence ID" value="SMF00772.1"/>
    <property type="molecule type" value="Genomic_DNA"/>
</dbReference>
<feature type="chain" id="PRO_5012622046" description="Lipoprotein" evidence="2">
    <location>
        <begin position="23"/>
        <end position="518"/>
    </location>
</feature>
<protein>
    <recommendedName>
        <fullName evidence="5">Lipoprotein</fullName>
    </recommendedName>
</protein>